<dbReference type="InterPro" id="IPR028203">
    <property type="entry name" value="PSII_CF48-like_dom"/>
</dbReference>
<dbReference type="GO" id="GO:0009523">
    <property type="term" value="C:photosystem II"/>
    <property type="evidence" value="ECO:0007669"/>
    <property type="project" value="UniProtKB-KW"/>
</dbReference>
<evidence type="ECO:0000313" key="4">
    <source>
        <dbReference type="EMBL" id="CAB1368360.1"/>
    </source>
</evidence>
<dbReference type="KEGG" id="doe:DENOEST_1195"/>
<gene>
    <name evidence="4" type="ORF">DENOEST_1195</name>
</gene>
<name>A0A6S6XU64_9PROT</name>
<dbReference type="Proteomes" id="UP000515733">
    <property type="component" value="Chromosome"/>
</dbReference>
<proteinExistence type="predicted"/>
<keyword evidence="2" id="KW-0604">Photosystem II</keyword>
<dbReference type="RefSeq" id="WP_145772310.1">
    <property type="nucleotide sequence ID" value="NZ_LR778301.1"/>
</dbReference>
<keyword evidence="1" id="KW-0602">Photosynthesis</keyword>
<dbReference type="Pfam" id="PF14870">
    <property type="entry name" value="PSII_BNR"/>
    <property type="match status" value="1"/>
</dbReference>
<reference evidence="4 5" key="1">
    <citation type="submission" date="2020-03" db="EMBL/GenBank/DDBJ databases">
        <authorList>
            <consortium name="Genoscope - CEA"/>
            <person name="William W."/>
        </authorList>
    </citation>
    <scope>NUCLEOTIDE SEQUENCE [LARGE SCALE GENOMIC DNA]</scope>
    <source>
        <strain evidence="5">DSM 16959</strain>
    </source>
</reference>
<sequence>MPHFILLIPLLLGIHFPIASYAEQVRPQRALHLTTPERASVIAATLAKDRIVAVGDHGIILLSDDGKTFRQARSVPSRATLTSVYFIDGKSGWAAGHDDTILMTTDGGESWRLQRQAPGQDKVWLSLLFYSPRHGLAVGQFGLLLETHDGGATWQERQLAQNESNPRHLMHIFPGKDQLFIASEAGALYRSEDGGRNWRQIQTECRGSFWTGLALDDGGIIVAGMRGNIYRSDDRGTSWKKVPSGTQQSITAIAQRSDGLLRLVGTGGTTLFSRDRGRSFSSSVRQDRTDLTTLVSTRHGDVLFDHKGVVKNEH</sequence>
<evidence type="ECO:0000256" key="2">
    <source>
        <dbReference type="ARBA" id="ARBA00023276"/>
    </source>
</evidence>
<keyword evidence="5" id="KW-1185">Reference proteome</keyword>
<protein>
    <recommendedName>
        <fullName evidence="3">Photosynthesis system II assembly factor Ycf48/Hcf136-like domain-containing protein</fullName>
    </recommendedName>
</protein>
<accession>A0A6S6XU64</accession>
<dbReference type="AlphaFoldDB" id="A0A6S6XU64"/>
<evidence type="ECO:0000259" key="3">
    <source>
        <dbReference type="Pfam" id="PF14870"/>
    </source>
</evidence>
<dbReference type="EMBL" id="LR778301">
    <property type="protein sequence ID" value="CAB1368360.1"/>
    <property type="molecule type" value="Genomic_DNA"/>
</dbReference>
<dbReference type="GO" id="GO:0015979">
    <property type="term" value="P:photosynthesis"/>
    <property type="evidence" value="ECO:0007669"/>
    <property type="project" value="UniProtKB-KW"/>
</dbReference>
<evidence type="ECO:0000313" key="5">
    <source>
        <dbReference type="Proteomes" id="UP000515733"/>
    </source>
</evidence>
<dbReference type="SUPFAM" id="SSF110296">
    <property type="entry name" value="Oligoxyloglucan reducing end-specific cellobiohydrolase"/>
    <property type="match status" value="1"/>
</dbReference>
<organism evidence="4 5">
    <name type="scientific">Denitratisoma oestradiolicum</name>
    <dbReference type="NCBI Taxonomy" id="311182"/>
    <lineage>
        <taxon>Bacteria</taxon>
        <taxon>Pseudomonadati</taxon>
        <taxon>Pseudomonadota</taxon>
        <taxon>Betaproteobacteria</taxon>
        <taxon>Nitrosomonadales</taxon>
        <taxon>Sterolibacteriaceae</taxon>
        <taxon>Denitratisoma</taxon>
    </lineage>
</organism>
<dbReference type="Gene3D" id="2.130.10.10">
    <property type="entry name" value="YVTN repeat-like/Quinoprotein amine dehydrogenase"/>
    <property type="match status" value="2"/>
</dbReference>
<feature type="domain" description="Photosynthesis system II assembly factor Ycf48/Hcf136-like" evidence="3">
    <location>
        <begin position="121"/>
        <end position="259"/>
    </location>
</feature>
<dbReference type="InterPro" id="IPR015943">
    <property type="entry name" value="WD40/YVTN_repeat-like_dom_sf"/>
</dbReference>
<dbReference type="PANTHER" id="PTHR47199:SF2">
    <property type="entry name" value="PHOTOSYSTEM II STABILITY_ASSEMBLY FACTOR HCF136, CHLOROPLASTIC"/>
    <property type="match status" value="1"/>
</dbReference>
<dbReference type="CDD" id="cd15482">
    <property type="entry name" value="Sialidase_non-viral"/>
    <property type="match status" value="1"/>
</dbReference>
<evidence type="ECO:0000256" key="1">
    <source>
        <dbReference type="ARBA" id="ARBA00022531"/>
    </source>
</evidence>
<dbReference type="OrthoDB" id="9767885at2"/>
<dbReference type="PANTHER" id="PTHR47199">
    <property type="entry name" value="PHOTOSYSTEM II STABILITY/ASSEMBLY FACTOR HCF136, CHLOROPLASTIC"/>
    <property type="match status" value="1"/>
</dbReference>